<proteinExistence type="predicted"/>
<feature type="chain" id="PRO_5002491821" description="Aldehyde dehydrogenase domain-containing protein" evidence="2">
    <location>
        <begin position="32"/>
        <end position="93"/>
    </location>
</feature>
<dbReference type="InterPro" id="IPR016162">
    <property type="entry name" value="Ald_DH_N"/>
</dbReference>
<dbReference type="PATRIC" id="fig|1121477.3.peg.204"/>
<accession>A0A0F5LG38</accession>
<dbReference type="AlphaFoldDB" id="A0A0F5LG38"/>
<evidence type="ECO:0000313" key="4">
    <source>
        <dbReference type="EMBL" id="KKB80522.1"/>
    </source>
</evidence>
<gene>
    <name evidence="4" type="ORF">VW29_17280</name>
</gene>
<reference evidence="4 5" key="1">
    <citation type="submission" date="2015-03" db="EMBL/GenBank/DDBJ databases">
        <authorList>
            <person name="Hassan Y.I."/>
            <person name="Lepp D."/>
            <person name="Zhou T."/>
        </authorList>
    </citation>
    <scope>NUCLEOTIDE SEQUENCE [LARGE SCALE GENOMIC DNA]</scope>
    <source>
        <strain evidence="4 5">DSM 17137</strain>
    </source>
</reference>
<dbReference type="Gene3D" id="3.40.605.10">
    <property type="entry name" value="Aldehyde Dehydrogenase, Chain A, domain 1"/>
    <property type="match status" value="1"/>
</dbReference>
<keyword evidence="1" id="KW-0560">Oxidoreductase</keyword>
<sequence length="93" mass="9328">GVATGQDWRRVGSSALLAPALAMCNPVVLLASETAPISDTDVSQAVETSDVPNGVINVVTGAAASLAKTLAEHDGGDALWFMGSSQASTMVEA</sequence>
<dbReference type="Proteomes" id="UP000033608">
    <property type="component" value="Unassembled WGS sequence"/>
</dbReference>
<dbReference type="OrthoDB" id="188583at2"/>
<name>A0A0F5LG38_9HYPH</name>
<dbReference type="RefSeq" id="WP_046136531.1">
    <property type="nucleotide sequence ID" value="NZ_LAJF01000109.1"/>
</dbReference>
<comment type="caution">
    <text evidence="4">The sequence shown here is derived from an EMBL/GenBank/DDBJ whole genome shotgun (WGS) entry which is preliminary data.</text>
</comment>
<dbReference type="Pfam" id="PF00171">
    <property type="entry name" value="Aldedh"/>
    <property type="match status" value="1"/>
</dbReference>
<dbReference type="InterPro" id="IPR016161">
    <property type="entry name" value="Ald_DH/histidinol_DH"/>
</dbReference>
<feature type="non-terminal residue" evidence="4">
    <location>
        <position position="1"/>
    </location>
</feature>
<keyword evidence="5" id="KW-1185">Reference proteome</keyword>
<dbReference type="SUPFAM" id="SSF53720">
    <property type="entry name" value="ALDH-like"/>
    <property type="match status" value="1"/>
</dbReference>
<dbReference type="GO" id="GO:0016491">
    <property type="term" value="F:oxidoreductase activity"/>
    <property type="evidence" value="ECO:0007669"/>
    <property type="project" value="UniProtKB-KW"/>
</dbReference>
<dbReference type="EMBL" id="LAJF01000109">
    <property type="protein sequence ID" value="KKB80522.1"/>
    <property type="molecule type" value="Genomic_DNA"/>
</dbReference>
<evidence type="ECO:0000259" key="3">
    <source>
        <dbReference type="Pfam" id="PF00171"/>
    </source>
</evidence>
<organism evidence="4 5">
    <name type="scientific">Devosia limi DSM 17137</name>
    <dbReference type="NCBI Taxonomy" id="1121477"/>
    <lineage>
        <taxon>Bacteria</taxon>
        <taxon>Pseudomonadati</taxon>
        <taxon>Pseudomonadota</taxon>
        <taxon>Alphaproteobacteria</taxon>
        <taxon>Hyphomicrobiales</taxon>
        <taxon>Devosiaceae</taxon>
        <taxon>Devosia</taxon>
    </lineage>
</organism>
<evidence type="ECO:0000256" key="2">
    <source>
        <dbReference type="SAM" id="SignalP"/>
    </source>
</evidence>
<feature type="signal peptide" evidence="2">
    <location>
        <begin position="1"/>
        <end position="31"/>
    </location>
</feature>
<protein>
    <recommendedName>
        <fullName evidence="3">Aldehyde dehydrogenase domain-containing protein</fullName>
    </recommendedName>
</protein>
<evidence type="ECO:0000256" key="1">
    <source>
        <dbReference type="ARBA" id="ARBA00023002"/>
    </source>
</evidence>
<keyword evidence="2" id="KW-0732">Signal</keyword>
<dbReference type="InterPro" id="IPR015590">
    <property type="entry name" value="Aldehyde_DH_dom"/>
</dbReference>
<feature type="domain" description="Aldehyde dehydrogenase" evidence="3">
    <location>
        <begin position="17"/>
        <end position="89"/>
    </location>
</feature>
<evidence type="ECO:0000313" key="5">
    <source>
        <dbReference type="Proteomes" id="UP000033608"/>
    </source>
</evidence>